<dbReference type="PROSITE" id="PS51257">
    <property type="entry name" value="PROKAR_LIPOPROTEIN"/>
    <property type="match status" value="1"/>
</dbReference>
<evidence type="ECO:0000256" key="7">
    <source>
        <dbReference type="SAM" id="SignalP"/>
    </source>
</evidence>
<dbReference type="Pfam" id="PF01547">
    <property type="entry name" value="SBP_bac_1"/>
    <property type="match status" value="1"/>
</dbReference>
<feature type="chain" id="PRO_5046647023" description="Extracellular solute-binding protein" evidence="7">
    <location>
        <begin position="21"/>
        <end position="517"/>
    </location>
</feature>
<keyword evidence="5" id="KW-0449">Lipoprotein</keyword>
<evidence type="ECO:0000256" key="6">
    <source>
        <dbReference type="SAM" id="MobiDB-lite"/>
    </source>
</evidence>
<name>A0ABM9C3C9_9BACL</name>
<sequence length="517" mass="56750">MKKNIYAPMLAMTLTGAMLIAGCGGSPSVDKPTEKAAEKPATSSTPAANAKPVKLDIIETGTGLPTPDQDIIKQELDKALHTEINLTVYASPDDYKNQLNVRMASANFPDLFAVDRVQLKQLSDQGLLLDLTPYLDKLKPAKDFIGEASFKQGMLNGKTLAIAKAPTASKTSFWIRKDWLDKLNLKVPTTPEEMLEVAKAFTEKDPDGNGKKDTFGITGAKLNAFNTFFGAYGVGLMDGSQVPAIYVKDNKVVNSLYAPGMKDALASIKNMVAAGVVDPELMATSQTQAMQKAIKGQAGIFYTAWSDMTTAQNVEQMKAINPNVNWVQIDALQGPGGKFTASWDIGNPAGLYALPKSLEKSPDKLQKVFDLLNYVSSKDGSKLVQYGVKGKHFNLEGEKVVPTDLMAKEGAYFWLYQFTGRPEMEYLSVKFAPQIKLIDFANKQPRLQAVNGFIDFPSGYNAADANRYVEEEFSKFIYGKRPLTEYDSFLKTLEGSMNYKAFLEASEKKVKELGYVK</sequence>
<keyword evidence="2 7" id="KW-0732">Signal</keyword>
<dbReference type="PANTHER" id="PTHR43649:SF33">
    <property type="entry name" value="POLYGALACTURONAN_RHAMNOGALACTURONAN-BINDING PROTEIN YTCQ"/>
    <property type="match status" value="1"/>
</dbReference>
<dbReference type="InterPro" id="IPR006059">
    <property type="entry name" value="SBP"/>
</dbReference>
<evidence type="ECO:0000256" key="2">
    <source>
        <dbReference type="ARBA" id="ARBA00022729"/>
    </source>
</evidence>
<gene>
    <name evidence="8" type="ORF">PAECIP111891_01935</name>
</gene>
<dbReference type="EMBL" id="CAKMMW010000004">
    <property type="protein sequence ID" value="CAH1202094.1"/>
    <property type="molecule type" value="Genomic_DNA"/>
</dbReference>
<keyword evidence="1" id="KW-1003">Cell membrane</keyword>
<dbReference type="Proteomes" id="UP000838821">
    <property type="component" value="Unassembled WGS sequence"/>
</dbReference>
<evidence type="ECO:0000313" key="8">
    <source>
        <dbReference type="EMBL" id="CAH1202094.1"/>
    </source>
</evidence>
<organism evidence="8 9">
    <name type="scientific">Paenibacillus allorhizoplanae</name>
    <dbReference type="NCBI Taxonomy" id="2905648"/>
    <lineage>
        <taxon>Bacteria</taxon>
        <taxon>Bacillati</taxon>
        <taxon>Bacillota</taxon>
        <taxon>Bacilli</taxon>
        <taxon>Bacillales</taxon>
        <taxon>Paenibacillaceae</taxon>
        <taxon>Paenibacillus</taxon>
    </lineage>
</organism>
<feature type="signal peptide" evidence="7">
    <location>
        <begin position="1"/>
        <end position="20"/>
    </location>
</feature>
<evidence type="ECO:0000313" key="9">
    <source>
        <dbReference type="Proteomes" id="UP000838821"/>
    </source>
</evidence>
<dbReference type="InterPro" id="IPR050490">
    <property type="entry name" value="Bact_solute-bd_prot1"/>
</dbReference>
<evidence type="ECO:0000256" key="4">
    <source>
        <dbReference type="ARBA" id="ARBA00023139"/>
    </source>
</evidence>
<accession>A0ABM9C3C9</accession>
<keyword evidence="9" id="KW-1185">Reference proteome</keyword>
<keyword evidence="3" id="KW-0472">Membrane</keyword>
<proteinExistence type="predicted"/>
<dbReference type="SUPFAM" id="SSF53850">
    <property type="entry name" value="Periplasmic binding protein-like II"/>
    <property type="match status" value="1"/>
</dbReference>
<dbReference type="RefSeq" id="WP_236286636.1">
    <property type="nucleotide sequence ID" value="NZ_CAKMMW010000004.1"/>
</dbReference>
<evidence type="ECO:0008006" key="10">
    <source>
        <dbReference type="Google" id="ProtNLM"/>
    </source>
</evidence>
<reference evidence="8" key="1">
    <citation type="submission" date="2022-01" db="EMBL/GenBank/DDBJ databases">
        <authorList>
            <person name="Criscuolo A."/>
        </authorList>
    </citation>
    <scope>NUCLEOTIDE SEQUENCE</scope>
    <source>
        <strain evidence="8">CIP111891</strain>
    </source>
</reference>
<dbReference type="PANTHER" id="PTHR43649">
    <property type="entry name" value="ARABINOSE-BINDING PROTEIN-RELATED"/>
    <property type="match status" value="1"/>
</dbReference>
<protein>
    <recommendedName>
        <fullName evidence="10">Extracellular solute-binding protein</fullName>
    </recommendedName>
</protein>
<feature type="region of interest" description="Disordered" evidence="6">
    <location>
        <begin position="27"/>
        <end position="50"/>
    </location>
</feature>
<dbReference type="Gene3D" id="3.40.190.10">
    <property type="entry name" value="Periplasmic binding protein-like II"/>
    <property type="match status" value="2"/>
</dbReference>
<evidence type="ECO:0000256" key="5">
    <source>
        <dbReference type="ARBA" id="ARBA00023288"/>
    </source>
</evidence>
<evidence type="ECO:0000256" key="3">
    <source>
        <dbReference type="ARBA" id="ARBA00023136"/>
    </source>
</evidence>
<comment type="caution">
    <text evidence="8">The sequence shown here is derived from an EMBL/GenBank/DDBJ whole genome shotgun (WGS) entry which is preliminary data.</text>
</comment>
<evidence type="ECO:0000256" key="1">
    <source>
        <dbReference type="ARBA" id="ARBA00022475"/>
    </source>
</evidence>
<keyword evidence="4" id="KW-0564">Palmitate</keyword>